<feature type="non-terminal residue" evidence="2">
    <location>
        <position position="1"/>
    </location>
</feature>
<evidence type="ECO:0000313" key="3">
    <source>
        <dbReference type="Proteomes" id="UP001151529"/>
    </source>
</evidence>
<reference evidence="2 3" key="1">
    <citation type="journal article" date="2023" name="Int. J. Mol. Sci.">
        <title>De Novo Assembly and Annotation of 11 Diverse Shrub Willow (Salix) Genomes Reveals Novel Gene Organization in Sex-Linked Regions.</title>
        <authorList>
            <person name="Hyden B."/>
            <person name="Feng K."/>
            <person name="Yates T.B."/>
            <person name="Jawdy S."/>
            <person name="Cereghino C."/>
            <person name="Smart L.B."/>
            <person name="Muchero W."/>
        </authorList>
    </citation>
    <scope>NUCLEOTIDE SEQUENCE [LARGE SCALE GENOMIC DNA]</scope>
    <source>
        <tissue evidence="2">Shoot tip</tissue>
    </source>
</reference>
<sequence>WRPPPREVRGFPPSLAPLASFSFVRCLAPLPGTPKSPKPATTKKPLATLPSRPGLPDGARGLAFACLLLARPARAAVLPLCGPIPYGASAVAARRAPFLCSPKRSARLECFFAASEAPGGTASEGPTAALAC</sequence>
<accession>A0A9Q0NI10</accession>
<comment type="caution">
    <text evidence="2">The sequence shown here is derived from an EMBL/GenBank/DDBJ whole genome shotgun (WGS) entry which is preliminary data.</text>
</comment>
<proteinExistence type="predicted"/>
<name>A0A9Q0NI10_SALVM</name>
<protein>
    <submittedName>
        <fullName evidence="2">Uncharacterized protein</fullName>
    </submittedName>
</protein>
<gene>
    <name evidence="2" type="ORF">OIU85_027108</name>
</gene>
<dbReference type="Proteomes" id="UP001151529">
    <property type="component" value="Unassembled WGS sequence"/>
</dbReference>
<dbReference type="EMBL" id="JAPFFL010000746">
    <property type="protein sequence ID" value="KAJ6669959.1"/>
    <property type="molecule type" value="Genomic_DNA"/>
</dbReference>
<keyword evidence="3" id="KW-1185">Reference proteome</keyword>
<evidence type="ECO:0000313" key="2">
    <source>
        <dbReference type="EMBL" id="KAJ6669959.1"/>
    </source>
</evidence>
<evidence type="ECO:0000256" key="1">
    <source>
        <dbReference type="SAM" id="MobiDB-lite"/>
    </source>
</evidence>
<feature type="region of interest" description="Disordered" evidence="1">
    <location>
        <begin position="31"/>
        <end position="53"/>
    </location>
</feature>
<feature type="compositionally biased region" description="Low complexity" evidence="1">
    <location>
        <begin position="38"/>
        <end position="50"/>
    </location>
</feature>
<organism evidence="2 3">
    <name type="scientific">Salix viminalis</name>
    <name type="common">Common osier</name>
    <name type="synonym">Basket willow</name>
    <dbReference type="NCBI Taxonomy" id="40686"/>
    <lineage>
        <taxon>Eukaryota</taxon>
        <taxon>Viridiplantae</taxon>
        <taxon>Streptophyta</taxon>
        <taxon>Embryophyta</taxon>
        <taxon>Tracheophyta</taxon>
        <taxon>Spermatophyta</taxon>
        <taxon>Magnoliopsida</taxon>
        <taxon>eudicotyledons</taxon>
        <taxon>Gunneridae</taxon>
        <taxon>Pentapetalae</taxon>
        <taxon>rosids</taxon>
        <taxon>fabids</taxon>
        <taxon>Malpighiales</taxon>
        <taxon>Salicaceae</taxon>
        <taxon>Saliceae</taxon>
        <taxon>Salix</taxon>
    </lineage>
</organism>
<dbReference type="AlphaFoldDB" id="A0A9Q0NI10"/>